<evidence type="ECO:0000256" key="3">
    <source>
        <dbReference type="SAM" id="Phobius"/>
    </source>
</evidence>
<dbReference type="InParanoid" id="A0A7R8V8H5"/>
<dbReference type="EMBL" id="LR899015">
    <property type="protein sequence ID" value="CAD7094095.1"/>
    <property type="molecule type" value="Genomic_DNA"/>
</dbReference>
<feature type="transmembrane region" description="Helical" evidence="3">
    <location>
        <begin position="213"/>
        <end position="234"/>
    </location>
</feature>
<keyword evidence="3" id="KW-0812">Transmembrane</keyword>
<dbReference type="Gene3D" id="1.20.1250.20">
    <property type="entry name" value="MFS general substrate transporter like domains"/>
    <property type="match status" value="1"/>
</dbReference>
<gene>
    <name evidence="4" type="ORF">HERILL_LOCUS16324</name>
</gene>
<keyword evidence="5" id="KW-1185">Reference proteome</keyword>
<feature type="transmembrane region" description="Helical" evidence="3">
    <location>
        <begin position="254"/>
        <end position="273"/>
    </location>
</feature>
<feature type="transmembrane region" description="Helical" evidence="3">
    <location>
        <begin position="150"/>
        <end position="170"/>
    </location>
</feature>
<dbReference type="PANTHER" id="PTHR11328">
    <property type="entry name" value="MAJOR FACILITATOR SUPERFAMILY DOMAIN-CONTAINING PROTEIN"/>
    <property type="match status" value="1"/>
</dbReference>
<feature type="region of interest" description="Disordered" evidence="2">
    <location>
        <begin position="334"/>
        <end position="373"/>
    </location>
</feature>
<dbReference type="AlphaFoldDB" id="A0A7R8V8H5"/>
<dbReference type="GO" id="GO:0005886">
    <property type="term" value="C:plasma membrane"/>
    <property type="evidence" value="ECO:0007669"/>
    <property type="project" value="TreeGrafter"/>
</dbReference>
<dbReference type="GO" id="GO:0015293">
    <property type="term" value="F:symporter activity"/>
    <property type="evidence" value="ECO:0007669"/>
    <property type="project" value="InterPro"/>
</dbReference>
<feature type="region of interest" description="Disordered" evidence="2">
    <location>
        <begin position="1"/>
        <end position="102"/>
    </location>
</feature>
<dbReference type="InterPro" id="IPR036259">
    <property type="entry name" value="MFS_trans_sf"/>
</dbReference>
<feature type="compositionally biased region" description="Low complexity" evidence="2">
    <location>
        <begin position="8"/>
        <end position="66"/>
    </location>
</feature>
<keyword evidence="3" id="KW-1133">Transmembrane helix</keyword>
<feature type="transmembrane region" description="Helical" evidence="3">
    <location>
        <begin position="114"/>
        <end position="138"/>
    </location>
</feature>
<dbReference type="OMA" id="HMAMVNG"/>
<feature type="transmembrane region" description="Helical" evidence="3">
    <location>
        <begin position="419"/>
        <end position="440"/>
    </location>
</feature>
<sequence>MSDDKSDSSAVASSDGLLPRSISRPQESSSSRSQQSGPRLKNYGSIVSTPSASSSTSPSSTDPGSGDIHQREGDEQQDPDETTPLRSSLPPSASSSGSSTPEDMKSTLSFFQKFGFGLGHVYNDLCAGVWFSYTLLFMQSVRGLPAVETGALIMLGQVCDAIATPIVGVLADRYMTKRKWHIAGTGLVFLSFPMIFSICPWCSNSGHWWPPVYFSVFIVIFQAAWAIVQISHFAMIPELSKTTKDRADLTATRYSASVIANLVVFLITWFVLNGRTTDSNNIGPTDERRFRDIALILTLVGVTMSVLFHFSLALSDYEHRRLMALLAMRGDETESRSRRSSVRGRGSNLSQEHDESRYHALDEGQGSPSNDTEDLLREIEGDQVSTTNSINRALNNHTGPERKRRTRNFLKSPLLYQNALLYVFARLFMTTSLLYMPLWLDERSYKMPAAVSEAAAGVETLATVPLVSFLSSFVSSMMLKQANKWIPHGLAYLLGSGVSIAVCAWVAFASPKSMQSIQLYVIAMLFGSGSSVTMVSSLCITADMIGKHTYQGGFIYSAVTFADKLITGIVVAIIEAMKCKQRSDCPTYYQNVLACGCGLAAILGILTLWTLRCTARFTRRRRLLRNESTI</sequence>
<comment type="similarity">
    <text evidence="1">Belongs to the major facilitator superfamily.</text>
</comment>
<feature type="transmembrane region" description="Helical" evidence="3">
    <location>
        <begin position="554"/>
        <end position="576"/>
    </location>
</feature>
<dbReference type="OrthoDB" id="1730117at2759"/>
<feature type="transmembrane region" description="Helical" evidence="3">
    <location>
        <begin position="588"/>
        <end position="611"/>
    </location>
</feature>
<accession>A0A7R8V8H5</accession>
<feature type="transmembrane region" description="Helical" evidence="3">
    <location>
        <begin position="491"/>
        <end position="511"/>
    </location>
</feature>
<dbReference type="GO" id="GO:0008643">
    <property type="term" value="P:carbohydrate transport"/>
    <property type="evidence" value="ECO:0007669"/>
    <property type="project" value="InterPro"/>
</dbReference>
<evidence type="ECO:0000313" key="4">
    <source>
        <dbReference type="EMBL" id="CAD7094095.1"/>
    </source>
</evidence>
<feature type="compositionally biased region" description="Low complexity" evidence="2">
    <location>
        <begin position="82"/>
        <end position="101"/>
    </location>
</feature>
<feature type="compositionally biased region" description="Basic and acidic residues" evidence="2">
    <location>
        <begin position="351"/>
        <end position="362"/>
    </location>
</feature>
<feature type="transmembrane region" description="Helical" evidence="3">
    <location>
        <begin position="293"/>
        <end position="314"/>
    </location>
</feature>
<reference evidence="4 5" key="1">
    <citation type="submission" date="2020-11" db="EMBL/GenBank/DDBJ databases">
        <authorList>
            <person name="Wallbank WR R."/>
            <person name="Pardo Diaz C."/>
            <person name="Kozak K."/>
            <person name="Martin S."/>
            <person name="Jiggins C."/>
            <person name="Moest M."/>
            <person name="Warren A I."/>
            <person name="Generalovic N T."/>
            <person name="Byers J.R.P. K."/>
            <person name="Montejo-Kovacevich G."/>
            <person name="Yen C E."/>
        </authorList>
    </citation>
    <scope>NUCLEOTIDE SEQUENCE [LARGE SCALE GENOMIC DNA]</scope>
</reference>
<feature type="transmembrane region" description="Helical" evidence="3">
    <location>
        <begin position="460"/>
        <end position="479"/>
    </location>
</feature>
<keyword evidence="3" id="KW-0472">Membrane</keyword>
<dbReference type="Proteomes" id="UP000594454">
    <property type="component" value="Chromosome 7"/>
</dbReference>
<organism evidence="4 5">
    <name type="scientific">Hermetia illucens</name>
    <name type="common">Black soldier fly</name>
    <dbReference type="NCBI Taxonomy" id="343691"/>
    <lineage>
        <taxon>Eukaryota</taxon>
        <taxon>Metazoa</taxon>
        <taxon>Ecdysozoa</taxon>
        <taxon>Arthropoda</taxon>
        <taxon>Hexapoda</taxon>
        <taxon>Insecta</taxon>
        <taxon>Pterygota</taxon>
        <taxon>Neoptera</taxon>
        <taxon>Endopterygota</taxon>
        <taxon>Diptera</taxon>
        <taxon>Brachycera</taxon>
        <taxon>Stratiomyomorpha</taxon>
        <taxon>Stratiomyidae</taxon>
        <taxon>Hermetiinae</taxon>
        <taxon>Hermetia</taxon>
    </lineage>
</organism>
<feature type="transmembrane region" description="Helical" evidence="3">
    <location>
        <begin position="182"/>
        <end position="201"/>
    </location>
</feature>
<evidence type="ECO:0000256" key="2">
    <source>
        <dbReference type="SAM" id="MobiDB-lite"/>
    </source>
</evidence>
<dbReference type="PANTHER" id="PTHR11328:SF49">
    <property type="entry name" value="MAJOR FACILITATOR SUPERFAMILY DOMAIN-CONTAINING PROTEIN 12-LIKE PROTEIN"/>
    <property type="match status" value="1"/>
</dbReference>
<protein>
    <submittedName>
        <fullName evidence="4">Uncharacterized protein</fullName>
    </submittedName>
</protein>
<dbReference type="Pfam" id="PF13347">
    <property type="entry name" value="MFS_2"/>
    <property type="match status" value="1"/>
</dbReference>
<evidence type="ECO:0000313" key="5">
    <source>
        <dbReference type="Proteomes" id="UP000594454"/>
    </source>
</evidence>
<proteinExistence type="inferred from homology"/>
<dbReference type="SUPFAM" id="SSF103473">
    <property type="entry name" value="MFS general substrate transporter"/>
    <property type="match status" value="1"/>
</dbReference>
<evidence type="ECO:0000256" key="1">
    <source>
        <dbReference type="ARBA" id="ARBA00008335"/>
    </source>
</evidence>
<name>A0A7R8V8H5_HERIL</name>
<feature type="transmembrane region" description="Helical" evidence="3">
    <location>
        <begin position="517"/>
        <end position="542"/>
    </location>
</feature>
<dbReference type="InterPro" id="IPR039672">
    <property type="entry name" value="MFS_2"/>
</dbReference>